<name>A0A1H8DYI9_9FLAO</name>
<keyword evidence="2" id="KW-1185">Reference proteome</keyword>
<dbReference type="STRING" id="295069.SAMN05421856_1232"/>
<evidence type="ECO:0000313" key="1">
    <source>
        <dbReference type="EMBL" id="SEN12226.1"/>
    </source>
</evidence>
<dbReference type="RefSeq" id="WP_090002499.1">
    <property type="nucleotide sequence ID" value="NZ_FOBV01000023.1"/>
</dbReference>
<organism evidence="1 2">
    <name type="scientific">Chryseobacterium taichungense</name>
    <dbReference type="NCBI Taxonomy" id="295069"/>
    <lineage>
        <taxon>Bacteria</taxon>
        <taxon>Pseudomonadati</taxon>
        <taxon>Bacteroidota</taxon>
        <taxon>Flavobacteriia</taxon>
        <taxon>Flavobacteriales</taxon>
        <taxon>Weeksellaceae</taxon>
        <taxon>Chryseobacterium group</taxon>
        <taxon>Chryseobacterium</taxon>
    </lineage>
</organism>
<evidence type="ECO:0000313" key="2">
    <source>
        <dbReference type="Proteomes" id="UP000199450"/>
    </source>
</evidence>
<reference evidence="2" key="1">
    <citation type="submission" date="2016-10" db="EMBL/GenBank/DDBJ databases">
        <authorList>
            <person name="Varghese N."/>
            <person name="Submissions S."/>
        </authorList>
    </citation>
    <scope>NUCLEOTIDE SEQUENCE [LARGE SCALE GENOMIC DNA]</scope>
    <source>
        <strain evidence="2">DSM 17453</strain>
    </source>
</reference>
<sequence length="129" mass="15048">MSAWSDSGTPDYPEDDISKGEIYASHIENKIRAEWGLSLRSSYALLQSNVSMGKMDLTTLLMDRKGNSLWYDNYEKQLNQITKGEKYPAYQSFLPKNQFSGLLNRYNYEKNAKSNIFLHFFLVYNSMFK</sequence>
<dbReference type="AlphaFoldDB" id="A0A1H8DYI9"/>
<proteinExistence type="predicted"/>
<protein>
    <submittedName>
        <fullName evidence="1">Uncharacterized protein</fullName>
    </submittedName>
</protein>
<dbReference type="EMBL" id="FOBV01000023">
    <property type="protein sequence ID" value="SEN12226.1"/>
    <property type="molecule type" value="Genomic_DNA"/>
</dbReference>
<accession>A0A1H8DYI9</accession>
<dbReference type="Proteomes" id="UP000199450">
    <property type="component" value="Unassembled WGS sequence"/>
</dbReference>
<dbReference type="OrthoDB" id="1191296at2"/>
<gene>
    <name evidence="1" type="ORF">SAMN05421856_1232</name>
</gene>